<evidence type="ECO:0000256" key="3">
    <source>
        <dbReference type="ARBA" id="ARBA00022475"/>
    </source>
</evidence>
<dbReference type="InterPro" id="IPR049278">
    <property type="entry name" value="MS_channel_C"/>
</dbReference>
<keyword evidence="3" id="KW-1003">Cell membrane</keyword>
<feature type="transmembrane region" description="Helical" evidence="7">
    <location>
        <begin position="88"/>
        <end position="120"/>
    </location>
</feature>
<gene>
    <name evidence="10" type="ORF">FUA23_10410</name>
</gene>
<dbReference type="Pfam" id="PF05552">
    <property type="entry name" value="MS_channel_1st_1"/>
    <property type="match status" value="1"/>
</dbReference>
<dbReference type="OrthoDB" id="9809206at2"/>
<feature type="transmembrane region" description="Helical" evidence="7">
    <location>
        <begin position="58"/>
        <end position="82"/>
    </location>
</feature>
<dbReference type="InterPro" id="IPR006685">
    <property type="entry name" value="MscS_channel_2nd"/>
</dbReference>
<comment type="caution">
    <text evidence="10">The sequence shown here is derived from an EMBL/GenBank/DDBJ whole genome shotgun (WGS) entry which is preliminary data.</text>
</comment>
<dbReference type="RefSeq" id="WP_147930682.1">
    <property type="nucleotide sequence ID" value="NZ_VOXD01000014.1"/>
</dbReference>
<evidence type="ECO:0000256" key="6">
    <source>
        <dbReference type="ARBA" id="ARBA00023136"/>
    </source>
</evidence>
<dbReference type="InterPro" id="IPR023408">
    <property type="entry name" value="MscS_beta-dom_sf"/>
</dbReference>
<keyword evidence="4 7" id="KW-0812">Transmembrane</keyword>
<protein>
    <submittedName>
        <fullName evidence="10">Mechanosensitive ion channel family protein</fullName>
    </submittedName>
</protein>
<evidence type="ECO:0000313" key="11">
    <source>
        <dbReference type="Proteomes" id="UP000321907"/>
    </source>
</evidence>
<dbReference type="Gene3D" id="2.30.30.60">
    <property type="match status" value="1"/>
</dbReference>
<feature type="transmembrane region" description="Helical" evidence="7">
    <location>
        <begin position="20"/>
        <end position="38"/>
    </location>
</feature>
<comment type="subcellular location">
    <subcellularLocation>
        <location evidence="1">Cell membrane</location>
        <topology evidence="1">Multi-pass membrane protein</topology>
    </subcellularLocation>
</comment>
<proteinExistence type="inferred from homology"/>
<name>A0A5C7FV22_9BACT</name>
<reference evidence="10 11" key="1">
    <citation type="submission" date="2019-08" db="EMBL/GenBank/DDBJ databases">
        <title>Lewinella sp. strain SSH13 Genome sequencing and assembly.</title>
        <authorList>
            <person name="Kim I."/>
        </authorList>
    </citation>
    <scope>NUCLEOTIDE SEQUENCE [LARGE SCALE GENOMIC DNA]</scope>
    <source>
        <strain evidence="10 11">SSH13</strain>
    </source>
</reference>
<dbReference type="Pfam" id="PF21082">
    <property type="entry name" value="MS_channel_3rd"/>
    <property type="match status" value="1"/>
</dbReference>
<evidence type="ECO:0000259" key="9">
    <source>
        <dbReference type="Pfam" id="PF21082"/>
    </source>
</evidence>
<comment type="similarity">
    <text evidence="2">Belongs to the MscS (TC 1.A.23) family.</text>
</comment>
<dbReference type="GO" id="GO:0008381">
    <property type="term" value="F:mechanosensitive monoatomic ion channel activity"/>
    <property type="evidence" value="ECO:0007669"/>
    <property type="project" value="InterPro"/>
</dbReference>
<dbReference type="Pfam" id="PF00924">
    <property type="entry name" value="MS_channel_2nd"/>
    <property type="match status" value="1"/>
</dbReference>
<evidence type="ECO:0000256" key="4">
    <source>
        <dbReference type="ARBA" id="ARBA00022692"/>
    </source>
</evidence>
<dbReference type="EMBL" id="VOXD01000014">
    <property type="protein sequence ID" value="TXF89372.1"/>
    <property type="molecule type" value="Genomic_DNA"/>
</dbReference>
<evidence type="ECO:0000256" key="2">
    <source>
        <dbReference type="ARBA" id="ARBA00008017"/>
    </source>
</evidence>
<evidence type="ECO:0000256" key="7">
    <source>
        <dbReference type="SAM" id="Phobius"/>
    </source>
</evidence>
<dbReference type="SUPFAM" id="SSF50182">
    <property type="entry name" value="Sm-like ribonucleoproteins"/>
    <property type="match status" value="1"/>
</dbReference>
<evidence type="ECO:0000259" key="8">
    <source>
        <dbReference type="Pfam" id="PF00924"/>
    </source>
</evidence>
<evidence type="ECO:0000256" key="1">
    <source>
        <dbReference type="ARBA" id="ARBA00004651"/>
    </source>
</evidence>
<dbReference type="Proteomes" id="UP000321907">
    <property type="component" value="Unassembled WGS sequence"/>
</dbReference>
<dbReference type="SUPFAM" id="SSF82689">
    <property type="entry name" value="Mechanosensitive channel protein MscS (YggB), C-terminal domain"/>
    <property type="match status" value="1"/>
</dbReference>
<keyword evidence="6 7" id="KW-0472">Membrane</keyword>
<keyword evidence="11" id="KW-1185">Reference proteome</keyword>
<dbReference type="InterPro" id="IPR011014">
    <property type="entry name" value="MscS_channel_TM-2"/>
</dbReference>
<dbReference type="Gene3D" id="3.30.70.100">
    <property type="match status" value="1"/>
</dbReference>
<dbReference type="GO" id="GO:0005886">
    <property type="term" value="C:plasma membrane"/>
    <property type="evidence" value="ECO:0007669"/>
    <property type="project" value="UniProtKB-SubCell"/>
</dbReference>
<dbReference type="InterPro" id="IPR011066">
    <property type="entry name" value="MscS_channel_C_sf"/>
</dbReference>
<dbReference type="SUPFAM" id="SSF82861">
    <property type="entry name" value="Mechanosensitive channel protein MscS (YggB), transmembrane region"/>
    <property type="match status" value="1"/>
</dbReference>
<dbReference type="InterPro" id="IPR008910">
    <property type="entry name" value="MSC_TM_helix"/>
</dbReference>
<feature type="domain" description="Mechanosensitive ion channel MscS" evidence="8">
    <location>
        <begin position="107"/>
        <end position="173"/>
    </location>
</feature>
<organism evidence="10 11">
    <name type="scientific">Neolewinella aurantiaca</name>
    <dbReference type="NCBI Taxonomy" id="2602767"/>
    <lineage>
        <taxon>Bacteria</taxon>
        <taxon>Pseudomonadati</taxon>
        <taxon>Bacteroidota</taxon>
        <taxon>Saprospiria</taxon>
        <taxon>Saprospirales</taxon>
        <taxon>Lewinellaceae</taxon>
        <taxon>Neolewinella</taxon>
    </lineage>
</organism>
<evidence type="ECO:0000313" key="10">
    <source>
        <dbReference type="EMBL" id="TXF89372.1"/>
    </source>
</evidence>
<dbReference type="PANTHER" id="PTHR30221">
    <property type="entry name" value="SMALL-CONDUCTANCE MECHANOSENSITIVE CHANNEL"/>
    <property type="match status" value="1"/>
</dbReference>
<dbReference type="InterPro" id="IPR045275">
    <property type="entry name" value="MscS_archaea/bacteria_type"/>
</dbReference>
<dbReference type="AlphaFoldDB" id="A0A5C7FV22"/>
<dbReference type="InterPro" id="IPR010920">
    <property type="entry name" value="LSM_dom_sf"/>
</dbReference>
<evidence type="ECO:0000256" key="5">
    <source>
        <dbReference type="ARBA" id="ARBA00022989"/>
    </source>
</evidence>
<feature type="domain" description="Mechanosensitive ion channel MscS C-terminal" evidence="9">
    <location>
        <begin position="188"/>
        <end position="262"/>
    </location>
</feature>
<accession>A0A5C7FV22</accession>
<keyword evidence="5 7" id="KW-1133">Transmembrane helix</keyword>
<dbReference type="PANTHER" id="PTHR30221:SF1">
    <property type="entry name" value="SMALL-CONDUCTANCE MECHANOSENSITIVE CHANNEL"/>
    <property type="match status" value="1"/>
</dbReference>
<dbReference type="Gene3D" id="1.10.287.1260">
    <property type="match status" value="1"/>
</dbReference>
<sequence>METGKIEEYLEMASDAVIAYAPKVIVALLILLIGIRVINKVVSVSVRSMTERGIGADLTPFLGSIVGIGLKLMLVFAVVTILGFDVAAFVGILAAAGFAVGLALQGSLSNFAAGIIIVLFRPYKIGDWVQVPDEFFGQVEEIQIFNTILITPGKKTLIVPNSEVISGVVTNYSEKGHIRLELTLLLGYEESFPKIKSVIEEALRGVEGILQDPAPEVGIESFDTHNVVVAVRPFVTPDDYWEGTFAVHAAIKSALSAAGIKMAYSEGVDLGPIGE</sequence>